<sequence length="88" mass="9799">MKRKTDFIMQNVAGENLLVPLGARMMDLNGLITLNDTAACVWELLAQERTLVELASAVAERFDVTPELARDDVQTFMDEIAKMGLLES</sequence>
<dbReference type="InterPro" id="IPR008792">
    <property type="entry name" value="PQQD"/>
</dbReference>
<protein>
    <submittedName>
        <fullName evidence="1">PqqD family protein</fullName>
    </submittedName>
</protein>
<name>A0ABX1TPN8_9GAMM</name>
<dbReference type="InterPro" id="IPR041881">
    <property type="entry name" value="PqqD_sf"/>
</dbReference>
<evidence type="ECO:0000313" key="2">
    <source>
        <dbReference type="Proteomes" id="UP000760480"/>
    </source>
</evidence>
<keyword evidence="2" id="KW-1185">Reference proteome</keyword>
<gene>
    <name evidence="1" type="ORF">E4P82_20660</name>
</gene>
<dbReference type="Proteomes" id="UP000760480">
    <property type="component" value="Unassembled WGS sequence"/>
</dbReference>
<dbReference type="Pfam" id="PF05402">
    <property type="entry name" value="PqqD"/>
    <property type="match status" value="1"/>
</dbReference>
<comment type="caution">
    <text evidence="1">The sequence shown here is derived from an EMBL/GenBank/DDBJ whole genome shotgun (WGS) entry which is preliminary data.</text>
</comment>
<reference evidence="1 2" key="1">
    <citation type="submission" date="2019-03" db="EMBL/GenBank/DDBJ databases">
        <title>Metabolic reconstructions from genomes of highly enriched 'Candidatus Accumulibacter' and 'Candidatus Competibacter' bioreactor populations.</title>
        <authorList>
            <person name="Annavajhala M.K."/>
            <person name="Welles L."/>
            <person name="Abbas B."/>
            <person name="Sorokin D."/>
            <person name="Park H."/>
            <person name="Van Loosdrecht M."/>
            <person name="Chandran K."/>
        </authorList>
    </citation>
    <scope>NUCLEOTIDE SEQUENCE [LARGE SCALE GENOMIC DNA]</scope>
    <source>
        <strain evidence="1 2">SBR_G</strain>
    </source>
</reference>
<organism evidence="1 2">
    <name type="scientific">Candidatus Competibacter phosphatis</name>
    <dbReference type="NCBI Taxonomy" id="221280"/>
    <lineage>
        <taxon>Bacteria</taxon>
        <taxon>Pseudomonadati</taxon>
        <taxon>Pseudomonadota</taxon>
        <taxon>Gammaproteobacteria</taxon>
        <taxon>Candidatus Competibacteraceae</taxon>
        <taxon>Candidatus Competibacter</taxon>
    </lineage>
</organism>
<accession>A0ABX1TPN8</accession>
<proteinExistence type="predicted"/>
<dbReference type="EMBL" id="SPMZ01000105">
    <property type="protein sequence ID" value="NMQ21402.1"/>
    <property type="molecule type" value="Genomic_DNA"/>
</dbReference>
<dbReference type="Gene3D" id="1.10.10.1150">
    <property type="entry name" value="Coenzyme PQQ synthesis protein D (PqqD)"/>
    <property type="match status" value="1"/>
</dbReference>
<evidence type="ECO:0000313" key="1">
    <source>
        <dbReference type="EMBL" id="NMQ21402.1"/>
    </source>
</evidence>